<dbReference type="Proteomes" id="UP000199514">
    <property type="component" value="Unassembled WGS sequence"/>
</dbReference>
<evidence type="ECO:0000256" key="5">
    <source>
        <dbReference type="ARBA" id="ARBA00022989"/>
    </source>
</evidence>
<accession>A0A1I1K5U3</accession>
<dbReference type="GO" id="GO:0030964">
    <property type="term" value="C:NADH dehydrogenase complex"/>
    <property type="evidence" value="ECO:0007669"/>
    <property type="project" value="TreeGrafter"/>
</dbReference>
<dbReference type="InterPro" id="IPR038430">
    <property type="entry name" value="NDAH_ubi_oxred_su3_sf"/>
</dbReference>
<keyword evidence="6 7" id="KW-0472">Membrane</keyword>
<dbReference type="PANTHER" id="PTHR11058:SF9">
    <property type="entry name" value="NADH-UBIQUINONE OXIDOREDUCTASE CHAIN 3"/>
    <property type="match status" value="1"/>
</dbReference>
<gene>
    <name evidence="7" type="primary">nuoA</name>
    <name evidence="9" type="ORF">SAMN05421780_106163</name>
</gene>
<dbReference type="GO" id="GO:0048038">
    <property type="term" value="F:quinone binding"/>
    <property type="evidence" value="ECO:0007669"/>
    <property type="project" value="UniProtKB-KW"/>
</dbReference>
<comment type="subunit">
    <text evidence="7">NDH-1 is composed of 14 different subunits. Subunits NuoA, H, J, K, L, M, N constitute the membrane sector of the complex.</text>
</comment>
<evidence type="ECO:0000256" key="8">
    <source>
        <dbReference type="RuleBase" id="RU003639"/>
    </source>
</evidence>
<dbReference type="EMBL" id="FOLE01000006">
    <property type="protein sequence ID" value="SFC53383.1"/>
    <property type="molecule type" value="Genomic_DNA"/>
</dbReference>
<dbReference type="InterPro" id="IPR000440">
    <property type="entry name" value="NADH_UbQ/plastoQ_OxRdtase_su3"/>
</dbReference>
<keyword evidence="7 8" id="KW-0520">NAD</keyword>
<dbReference type="AlphaFoldDB" id="A0A1I1K5U3"/>
<feature type="transmembrane region" description="Helical" evidence="7">
    <location>
        <begin position="103"/>
        <end position="125"/>
    </location>
</feature>
<dbReference type="Pfam" id="PF00507">
    <property type="entry name" value="Oxidored_q4"/>
    <property type="match status" value="1"/>
</dbReference>
<protein>
    <recommendedName>
        <fullName evidence="7">NADH-quinone oxidoreductase subunit A</fullName>
        <ecNumber evidence="7">7.1.1.-</ecNumber>
    </recommendedName>
    <alternativeName>
        <fullName evidence="7">NADH dehydrogenase I subunit A</fullName>
    </alternativeName>
    <alternativeName>
        <fullName evidence="7">NDH-1 subunit A</fullName>
    </alternativeName>
    <alternativeName>
        <fullName evidence="7">NUO1</fullName>
    </alternativeName>
</protein>
<keyword evidence="4 7" id="KW-0812">Transmembrane</keyword>
<name>A0A1I1K5U3_9BACT</name>
<evidence type="ECO:0000256" key="3">
    <source>
        <dbReference type="ARBA" id="ARBA00022448"/>
    </source>
</evidence>
<reference evidence="9 10" key="1">
    <citation type="submission" date="2016-10" db="EMBL/GenBank/DDBJ databases">
        <authorList>
            <person name="de Groot N.N."/>
        </authorList>
    </citation>
    <scope>NUCLEOTIDE SEQUENCE [LARGE SCALE GENOMIC DNA]</scope>
    <source>
        <strain evidence="9 10">DSM 6793</strain>
    </source>
</reference>
<dbReference type="GO" id="GO:0050136">
    <property type="term" value="F:NADH dehydrogenase (quinone) (non-electrogenic) activity"/>
    <property type="evidence" value="ECO:0007669"/>
    <property type="project" value="UniProtKB-UniRule"/>
</dbReference>
<keyword evidence="10" id="KW-1185">Reference proteome</keyword>
<evidence type="ECO:0000313" key="10">
    <source>
        <dbReference type="Proteomes" id="UP000199514"/>
    </source>
</evidence>
<proteinExistence type="inferred from homology"/>
<keyword evidence="7" id="KW-1003">Cell membrane</keyword>
<dbReference type="OrthoDB" id="9791970at2"/>
<keyword evidence="5 7" id="KW-1133">Transmembrane helix</keyword>
<dbReference type="STRING" id="927664.SAMN05421780_106163"/>
<comment type="similarity">
    <text evidence="2 7 8">Belongs to the complex I subunit 3 family.</text>
</comment>
<dbReference type="GO" id="GO:0008137">
    <property type="term" value="F:NADH dehydrogenase (ubiquinone) activity"/>
    <property type="evidence" value="ECO:0007669"/>
    <property type="project" value="InterPro"/>
</dbReference>
<dbReference type="PANTHER" id="PTHR11058">
    <property type="entry name" value="NADH-UBIQUINONE OXIDOREDUCTASE CHAIN 3"/>
    <property type="match status" value="1"/>
</dbReference>
<dbReference type="InterPro" id="IPR023043">
    <property type="entry name" value="NAD(P)H_OxRDtase_bac/plastid"/>
</dbReference>
<keyword evidence="7" id="KW-1278">Translocase</keyword>
<dbReference type="GO" id="GO:0005886">
    <property type="term" value="C:plasma membrane"/>
    <property type="evidence" value="ECO:0007669"/>
    <property type="project" value="UniProtKB-SubCell"/>
</dbReference>
<sequence>MQTDFQISGFGLVLLFMLGAAAFLGINLLISKVLRPDAPNPEKNLPYECGEEAIGSVWGQFNIRFYVIALIFILFDVELAFMFPWATVFGNEQLQAASGGSWGWFALAEMGFFVLILAVGLAYAWQRGHLDWAKPKPQLPTAAEPLPEQIYERFLK</sequence>
<evidence type="ECO:0000256" key="6">
    <source>
        <dbReference type="ARBA" id="ARBA00023136"/>
    </source>
</evidence>
<comment type="subcellular location">
    <subcellularLocation>
        <location evidence="7 8">Cell membrane</location>
        <topology evidence="7 8">Multi-pass membrane protein</topology>
    </subcellularLocation>
    <subcellularLocation>
        <location evidence="1">Membrane</location>
        <topology evidence="1">Multi-pass membrane protein</topology>
    </subcellularLocation>
</comment>
<organism evidence="9 10">
    <name type="scientific">Flexibacter flexilis DSM 6793</name>
    <dbReference type="NCBI Taxonomy" id="927664"/>
    <lineage>
        <taxon>Bacteria</taxon>
        <taxon>Pseudomonadati</taxon>
        <taxon>Bacteroidota</taxon>
        <taxon>Cytophagia</taxon>
        <taxon>Cytophagales</taxon>
        <taxon>Flexibacteraceae</taxon>
        <taxon>Flexibacter</taxon>
    </lineage>
</organism>
<evidence type="ECO:0000256" key="1">
    <source>
        <dbReference type="ARBA" id="ARBA00004141"/>
    </source>
</evidence>
<keyword evidence="7 8" id="KW-0874">Quinone</keyword>
<comment type="catalytic activity">
    <reaction evidence="7 8">
        <text>a quinone + NADH + 5 H(+)(in) = a quinol + NAD(+) + 4 H(+)(out)</text>
        <dbReference type="Rhea" id="RHEA:57888"/>
        <dbReference type="ChEBI" id="CHEBI:15378"/>
        <dbReference type="ChEBI" id="CHEBI:24646"/>
        <dbReference type="ChEBI" id="CHEBI:57540"/>
        <dbReference type="ChEBI" id="CHEBI:57945"/>
        <dbReference type="ChEBI" id="CHEBI:132124"/>
    </reaction>
</comment>
<feature type="transmembrane region" description="Helical" evidence="7">
    <location>
        <begin position="65"/>
        <end position="83"/>
    </location>
</feature>
<dbReference type="Gene3D" id="1.20.58.1610">
    <property type="entry name" value="NADH:ubiquinone/plastoquinone oxidoreductase, chain 3"/>
    <property type="match status" value="1"/>
</dbReference>
<evidence type="ECO:0000313" key="9">
    <source>
        <dbReference type="EMBL" id="SFC53383.1"/>
    </source>
</evidence>
<dbReference type="HAMAP" id="MF_01394">
    <property type="entry name" value="NDH1_NuoA"/>
    <property type="match status" value="1"/>
</dbReference>
<evidence type="ECO:0000256" key="4">
    <source>
        <dbReference type="ARBA" id="ARBA00022692"/>
    </source>
</evidence>
<comment type="function">
    <text evidence="7">NDH-1 shuttles electrons from NADH, via FMN and iron-sulfur (Fe-S) centers, to quinones in the respiratory chain. The immediate electron acceptor for the enzyme in this species is believed to be a menaquinone. Couples the redox reaction to proton translocation (for every two electrons transferred, four hydrogen ions are translocated across the cytoplasmic membrane), and thus conserves the redox energy in a proton gradient.</text>
</comment>
<dbReference type="EC" id="7.1.1.-" evidence="7"/>
<evidence type="ECO:0000256" key="2">
    <source>
        <dbReference type="ARBA" id="ARBA00008472"/>
    </source>
</evidence>
<dbReference type="RefSeq" id="WP_091512589.1">
    <property type="nucleotide sequence ID" value="NZ_FOLE01000006.1"/>
</dbReference>
<feature type="transmembrane region" description="Helical" evidence="7">
    <location>
        <begin position="6"/>
        <end position="30"/>
    </location>
</feature>
<keyword evidence="3 7" id="KW-0813">Transport</keyword>
<evidence type="ECO:0000256" key="7">
    <source>
        <dbReference type="HAMAP-Rule" id="MF_01394"/>
    </source>
</evidence>